<dbReference type="InterPro" id="IPR051086">
    <property type="entry name" value="RNase_D-like"/>
</dbReference>
<name>A0A4Y9JYL3_9PAST</name>
<dbReference type="Pfam" id="PF21293">
    <property type="entry name" value="RNAseD_HRDC_C"/>
    <property type="match status" value="1"/>
</dbReference>
<dbReference type="InterPro" id="IPR010997">
    <property type="entry name" value="HRDC-like_sf"/>
</dbReference>
<dbReference type="Gene3D" id="3.30.420.10">
    <property type="entry name" value="Ribonuclease H-like superfamily/Ribonuclease H"/>
    <property type="match status" value="1"/>
</dbReference>
<evidence type="ECO:0000256" key="5">
    <source>
        <dbReference type="ARBA" id="ARBA00022839"/>
    </source>
</evidence>
<comment type="function">
    <text evidence="6">Exonuclease involved in the 3' processing of various precursor tRNAs. Initiates hydrolysis at the 3'-terminus of an RNA molecule and releases 5'-mononucleotides.</text>
</comment>
<sequence length="376" mass="42748">MANKLNYIWVETDLKLAEICRHACRRPVVALDTEFVRTRTYYPKLGLIQLFDGQNLCLIDPFAITDFSPFVALLADNNVLKVLHACGEDLDVFQHAFRQLPQPMLDTQVMAGFAGLGVSVGFAKLVQHYFDIELDKGASRTDWLKRPLSDIQLQYAAADVHYLLPIYHQLSAALQASGWQVAVKEECEGLMAKRTQLLDPNDAYKEIGNAWQLKPQQLAVLQILAKWRMEEAQKRDIALNFLVKEQGLWHIAKHQPKHTSALLEFMHPNEVRIYGKKLLWLVEQGRAVAPENYPPPITRLIDEAGYKPMLKALQKALPAAKPPALADELFATKRQLNQLFKWHQNGQNPDKLPELLTGWRAEFGWKLLASLEDGKA</sequence>
<dbReference type="HAMAP" id="MF_01899">
    <property type="entry name" value="RNase_D"/>
    <property type="match status" value="1"/>
</dbReference>
<accession>A0A4Y9JYL3</accession>
<dbReference type="InterPro" id="IPR002562">
    <property type="entry name" value="3'-5'_exonuclease_dom"/>
</dbReference>
<dbReference type="GO" id="GO:0033890">
    <property type="term" value="F:ribonuclease D activity"/>
    <property type="evidence" value="ECO:0007669"/>
    <property type="project" value="UniProtKB-UniRule"/>
</dbReference>
<dbReference type="PROSITE" id="PS50967">
    <property type="entry name" value="HRDC"/>
    <property type="match status" value="1"/>
</dbReference>
<dbReference type="PANTHER" id="PTHR47649:SF1">
    <property type="entry name" value="RIBONUCLEASE D"/>
    <property type="match status" value="1"/>
</dbReference>
<dbReference type="EC" id="3.1.13.5" evidence="6"/>
<dbReference type="InterPro" id="IPR036397">
    <property type="entry name" value="RNaseH_sf"/>
</dbReference>
<dbReference type="PANTHER" id="PTHR47649">
    <property type="entry name" value="RIBONUCLEASE D"/>
    <property type="match status" value="1"/>
</dbReference>
<dbReference type="EMBL" id="SPPA01000017">
    <property type="protein sequence ID" value="TFV09597.1"/>
    <property type="molecule type" value="Genomic_DNA"/>
</dbReference>
<keyword evidence="4 6" id="KW-0378">Hydrolase</keyword>
<dbReference type="SUPFAM" id="SSF47819">
    <property type="entry name" value="HRDC-like"/>
    <property type="match status" value="2"/>
</dbReference>
<comment type="subcellular location">
    <subcellularLocation>
        <location evidence="6">Cytoplasm</location>
    </subcellularLocation>
</comment>
<keyword evidence="3 6" id="KW-0540">Nuclease</keyword>
<dbReference type="GO" id="GO:0008408">
    <property type="term" value="F:3'-5' exonuclease activity"/>
    <property type="evidence" value="ECO:0007669"/>
    <property type="project" value="InterPro"/>
</dbReference>
<keyword evidence="1 6" id="KW-0963">Cytoplasm</keyword>
<comment type="caution">
    <text evidence="8">The sequence shown here is derived from an EMBL/GenBank/DDBJ whole genome shotgun (WGS) entry which is preliminary data.</text>
</comment>
<reference evidence="8 9" key="1">
    <citation type="submission" date="2019-03" db="EMBL/GenBank/DDBJ databases">
        <title>Diversity of the mouse oral microbiome.</title>
        <authorList>
            <person name="Joseph S."/>
            <person name="Aduse-Opoku J."/>
            <person name="Curtis M."/>
            <person name="Wade W."/>
            <person name="Hashim A."/>
        </authorList>
    </citation>
    <scope>NUCLEOTIDE SEQUENCE [LARGE SCALE GENOMIC DNA]</scope>
    <source>
        <strain evidence="8 9">WT12</strain>
    </source>
</reference>
<dbReference type="InterPro" id="IPR002121">
    <property type="entry name" value="HRDC_dom"/>
</dbReference>
<dbReference type="CDD" id="cd06142">
    <property type="entry name" value="RNaseD_exo"/>
    <property type="match status" value="1"/>
</dbReference>
<feature type="domain" description="HRDC" evidence="7">
    <location>
        <begin position="214"/>
        <end position="292"/>
    </location>
</feature>
<dbReference type="Proteomes" id="UP000297396">
    <property type="component" value="Unassembled WGS sequence"/>
</dbReference>
<dbReference type="AlphaFoldDB" id="A0A4Y9JYL3"/>
<comment type="similarity">
    <text evidence="6">Belongs to the RNase D family.</text>
</comment>
<keyword evidence="2 6" id="KW-0819">tRNA processing</keyword>
<evidence type="ECO:0000256" key="4">
    <source>
        <dbReference type="ARBA" id="ARBA00022801"/>
    </source>
</evidence>
<dbReference type="OrthoDB" id="9800549at2"/>
<comment type="cofactor">
    <cofactor evidence="6">
        <name>a divalent metal cation</name>
        <dbReference type="ChEBI" id="CHEBI:60240"/>
    </cofactor>
</comment>
<dbReference type="SMART" id="SM00474">
    <property type="entry name" value="35EXOc"/>
    <property type="match status" value="1"/>
</dbReference>
<dbReference type="NCBIfam" id="TIGR01388">
    <property type="entry name" value="rnd"/>
    <property type="match status" value="1"/>
</dbReference>
<keyword evidence="5 6" id="KW-0269">Exonuclease</keyword>
<proteinExistence type="inferred from homology"/>
<evidence type="ECO:0000256" key="6">
    <source>
        <dbReference type="HAMAP-Rule" id="MF_01899"/>
    </source>
</evidence>
<comment type="catalytic activity">
    <reaction evidence="6">
        <text>Exonucleolytic cleavage that removes extra residues from the 3'-terminus of tRNA to produce 5'-mononucleotides.</text>
        <dbReference type="EC" id="3.1.13.5"/>
    </reaction>
</comment>
<dbReference type="GO" id="GO:0000166">
    <property type="term" value="F:nucleotide binding"/>
    <property type="evidence" value="ECO:0007669"/>
    <property type="project" value="InterPro"/>
</dbReference>
<evidence type="ECO:0000256" key="3">
    <source>
        <dbReference type="ARBA" id="ARBA00022722"/>
    </source>
</evidence>
<dbReference type="InterPro" id="IPR006292">
    <property type="entry name" value="RNase_D"/>
</dbReference>
<evidence type="ECO:0000313" key="8">
    <source>
        <dbReference type="EMBL" id="TFV09597.1"/>
    </source>
</evidence>
<evidence type="ECO:0000256" key="2">
    <source>
        <dbReference type="ARBA" id="ARBA00022694"/>
    </source>
</evidence>
<dbReference type="InterPro" id="IPR044876">
    <property type="entry name" value="HRDC_dom_sf"/>
</dbReference>
<dbReference type="Pfam" id="PF01612">
    <property type="entry name" value="DNA_pol_A_exo1"/>
    <property type="match status" value="1"/>
</dbReference>
<dbReference type="InterPro" id="IPR012337">
    <property type="entry name" value="RNaseH-like_sf"/>
</dbReference>
<dbReference type="GO" id="GO:0003676">
    <property type="term" value="F:nucleic acid binding"/>
    <property type="evidence" value="ECO:0007669"/>
    <property type="project" value="InterPro"/>
</dbReference>
<dbReference type="SUPFAM" id="SSF53098">
    <property type="entry name" value="Ribonuclease H-like"/>
    <property type="match status" value="1"/>
</dbReference>
<evidence type="ECO:0000259" key="7">
    <source>
        <dbReference type="PROSITE" id="PS50967"/>
    </source>
</evidence>
<dbReference type="Gene3D" id="1.10.150.80">
    <property type="entry name" value="HRDC domain"/>
    <property type="match status" value="2"/>
</dbReference>
<evidence type="ECO:0000256" key="1">
    <source>
        <dbReference type="ARBA" id="ARBA00022490"/>
    </source>
</evidence>
<dbReference type="RefSeq" id="WP_135057262.1">
    <property type="nucleotide sequence ID" value="NZ_JADGLC010000017.1"/>
</dbReference>
<organism evidence="8 9">
    <name type="scientific">Muribacter muris</name>
    <dbReference type="NCBI Taxonomy" id="67855"/>
    <lineage>
        <taxon>Bacteria</taxon>
        <taxon>Pseudomonadati</taxon>
        <taxon>Pseudomonadota</taxon>
        <taxon>Gammaproteobacteria</taxon>
        <taxon>Pasteurellales</taxon>
        <taxon>Pasteurellaceae</taxon>
        <taxon>Muribacter</taxon>
    </lineage>
</organism>
<gene>
    <name evidence="6 8" type="primary">rnd</name>
    <name evidence="8" type="ORF">E4T80_08345</name>
</gene>
<dbReference type="GO" id="GO:0005737">
    <property type="term" value="C:cytoplasm"/>
    <property type="evidence" value="ECO:0007669"/>
    <property type="project" value="UniProtKB-SubCell"/>
</dbReference>
<protein>
    <recommendedName>
        <fullName evidence="6">Ribonuclease D</fullName>
        <shortName evidence="6">RNase D</shortName>
        <ecNumber evidence="6">3.1.13.5</ecNumber>
    </recommendedName>
</protein>
<evidence type="ECO:0000313" key="9">
    <source>
        <dbReference type="Proteomes" id="UP000297396"/>
    </source>
</evidence>
<dbReference type="SMART" id="SM00341">
    <property type="entry name" value="HRDC"/>
    <property type="match status" value="1"/>
</dbReference>
<dbReference type="Pfam" id="PF00570">
    <property type="entry name" value="HRDC"/>
    <property type="match status" value="1"/>
</dbReference>
<dbReference type="InterPro" id="IPR048579">
    <property type="entry name" value="RNAseD_HRDC_C"/>
</dbReference>
<dbReference type="GO" id="GO:0042780">
    <property type="term" value="P:tRNA 3'-end processing"/>
    <property type="evidence" value="ECO:0007669"/>
    <property type="project" value="UniProtKB-UniRule"/>
</dbReference>